<reference evidence="6 7" key="1">
    <citation type="journal article" date="2015" name="Int. J. Syst. Evol. Microbiol.">
        <title>Aestuariivita atlantica sp. nov., isolated from deep sea sediment of the Atlantic Ocean.</title>
        <authorList>
            <person name="Li G."/>
            <person name="Lai Q."/>
            <person name="Du Y."/>
            <person name="Liu X."/>
            <person name="Sun F."/>
            <person name="Shao Z."/>
        </authorList>
    </citation>
    <scope>NUCLEOTIDE SEQUENCE [LARGE SCALE GENOMIC DNA]</scope>
    <source>
        <strain evidence="6 7">22II-S11-z3</strain>
    </source>
</reference>
<proteinExistence type="predicted"/>
<dbReference type="PATRIC" id="fig|1317121.7.peg.3713"/>
<feature type="zinc finger region" description="dksA C4-type" evidence="4">
    <location>
        <begin position="85"/>
        <end position="109"/>
    </location>
</feature>
<dbReference type="PANTHER" id="PTHR33823">
    <property type="entry name" value="RNA POLYMERASE-BINDING TRANSCRIPTION FACTOR DKSA-RELATED"/>
    <property type="match status" value="1"/>
</dbReference>
<dbReference type="PROSITE" id="PS51128">
    <property type="entry name" value="ZF_DKSA_2"/>
    <property type="match status" value="1"/>
</dbReference>
<keyword evidence="2" id="KW-0863">Zinc-finger</keyword>
<evidence type="ECO:0000313" key="6">
    <source>
        <dbReference type="EMBL" id="KNG92771.1"/>
    </source>
</evidence>
<keyword evidence="7" id="KW-1185">Reference proteome</keyword>
<name>A0A0L1JLZ3_9RHOB</name>
<dbReference type="PANTHER" id="PTHR33823:SF4">
    <property type="entry name" value="GENERAL STRESS PROTEIN 16O"/>
    <property type="match status" value="1"/>
</dbReference>
<evidence type="ECO:0000256" key="2">
    <source>
        <dbReference type="ARBA" id="ARBA00022771"/>
    </source>
</evidence>
<evidence type="ECO:0000256" key="1">
    <source>
        <dbReference type="ARBA" id="ARBA00022723"/>
    </source>
</evidence>
<dbReference type="Pfam" id="PF01258">
    <property type="entry name" value="zf-dskA_traR"/>
    <property type="match status" value="1"/>
</dbReference>
<dbReference type="OrthoDB" id="1121111at2"/>
<sequence length="112" mass="12409">MNDTDLTSLRNAVKTRLAELDAEDARGTDAQATVTLDQQMVGRLSRMDALQSQAMARATQTRRDAERARLTDALARMDTEDFGYCEDCGEEIALGRLKLDPAARLCIECQRG</sequence>
<feature type="domain" description="Zinc finger DksA/TraR C4-type" evidence="5">
    <location>
        <begin position="81"/>
        <end position="111"/>
    </location>
</feature>
<dbReference type="Gene3D" id="1.20.120.910">
    <property type="entry name" value="DksA, coiled-coil domain"/>
    <property type="match status" value="1"/>
</dbReference>
<evidence type="ECO:0000256" key="3">
    <source>
        <dbReference type="ARBA" id="ARBA00022833"/>
    </source>
</evidence>
<comment type="caution">
    <text evidence="6">The sequence shown here is derived from an EMBL/GenBank/DDBJ whole genome shotgun (WGS) entry which is preliminary data.</text>
</comment>
<evidence type="ECO:0000313" key="7">
    <source>
        <dbReference type="Proteomes" id="UP000036938"/>
    </source>
</evidence>
<gene>
    <name evidence="6" type="ORF">ATO11_14945</name>
</gene>
<dbReference type="Proteomes" id="UP000036938">
    <property type="component" value="Unassembled WGS sequence"/>
</dbReference>
<dbReference type="InterPro" id="IPR000962">
    <property type="entry name" value="Znf_DskA_TraR"/>
</dbReference>
<evidence type="ECO:0000259" key="5">
    <source>
        <dbReference type="Pfam" id="PF01258"/>
    </source>
</evidence>
<organism evidence="6 7">
    <name type="scientific">Pseudaestuariivita atlantica</name>
    <dbReference type="NCBI Taxonomy" id="1317121"/>
    <lineage>
        <taxon>Bacteria</taxon>
        <taxon>Pseudomonadati</taxon>
        <taxon>Pseudomonadota</taxon>
        <taxon>Alphaproteobacteria</taxon>
        <taxon>Rhodobacterales</taxon>
        <taxon>Paracoccaceae</taxon>
        <taxon>Pseudaestuariivita</taxon>
    </lineage>
</organism>
<keyword evidence="1" id="KW-0479">Metal-binding</keyword>
<keyword evidence="3" id="KW-0862">Zinc</keyword>
<dbReference type="SUPFAM" id="SSF57716">
    <property type="entry name" value="Glucocorticoid receptor-like (DNA-binding domain)"/>
    <property type="match status" value="1"/>
</dbReference>
<dbReference type="GO" id="GO:0008270">
    <property type="term" value="F:zinc ion binding"/>
    <property type="evidence" value="ECO:0007669"/>
    <property type="project" value="UniProtKB-KW"/>
</dbReference>
<dbReference type="EMBL" id="AQQZ01000007">
    <property type="protein sequence ID" value="KNG92771.1"/>
    <property type="molecule type" value="Genomic_DNA"/>
</dbReference>
<dbReference type="InterPro" id="IPR020458">
    <property type="entry name" value="Znf_DskA_TraR_CS"/>
</dbReference>
<protein>
    <submittedName>
        <fullName evidence="6">Molecular chaperone DnaK</fullName>
    </submittedName>
</protein>
<evidence type="ECO:0000256" key="4">
    <source>
        <dbReference type="PROSITE-ProRule" id="PRU00510"/>
    </source>
</evidence>
<accession>A0A0L1JLZ3</accession>
<dbReference type="AlphaFoldDB" id="A0A0L1JLZ3"/>
<dbReference type="PROSITE" id="PS01102">
    <property type="entry name" value="ZF_DKSA_1"/>
    <property type="match status" value="1"/>
</dbReference>
<dbReference type="STRING" id="1317121.ATO11_14945"/>